<dbReference type="Pfam" id="PF00628">
    <property type="entry name" value="PHD"/>
    <property type="match status" value="2"/>
</dbReference>
<feature type="domain" description="PHD-type" evidence="10">
    <location>
        <begin position="108"/>
        <end position="167"/>
    </location>
</feature>
<dbReference type="SMART" id="SM00249">
    <property type="entry name" value="PHD"/>
    <property type="match status" value="2"/>
</dbReference>
<evidence type="ECO:0000256" key="2">
    <source>
        <dbReference type="ARBA" id="ARBA00022723"/>
    </source>
</evidence>
<accession>A0A914XN00</accession>
<evidence type="ECO:0000313" key="13">
    <source>
        <dbReference type="WBParaSite" id="PSAMB.scaffold8673size5943.g31680.t1"/>
    </source>
</evidence>
<comment type="subcellular location">
    <subcellularLocation>
        <location evidence="1">Nucleus</location>
    </subcellularLocation>
</comment>
<dbReference type="Gene3D" id="3.30.40.10">
    <property type="entry name" value="Zinc/RING finger domain, C3HC4 (zinc finger)"/>
    <property type="match status" value="1"/>
</dbReference>
<sequence>MQVQISRACAQGALVRIGEKRGRYTHVDLLSQYERLGLRLNDVEGSCEPPLLASNGYSSEERPMRLTCLESIELDPIKHQSSNSPQGSKGLDYAAGPPDANHNNVRSLSLCDICRRPAAMNLAGISESFLVCSECSAKAHPSCLNYSEELTDNCRKGDWQCSECKTCMMCASAEEEPENNVLLFCDFCDRACHMLCNRVPLTLKPLGKWMCDWCAASARRNKSSPNKKPTCPAKLIQDSDRDIAHNYGQANAFPSCECSANSVMRDLSSDAIMTKSVEKLEGWSADRVSSFLTDLGFQAEAFVFKEQDIDGHALLLLTRDDIVGRMSFKLGPALRIHRYVFALQTAYSRAHRV</sequence>
<dbReference type="WBParaSite" id="PSAMB.scaffold8673size5943.g31680.t1">
    <property type="protein sequence ID" value="PSAMB.scaffold8673size5943.g31680.t1"/>
    <property type="gene ID" value="PSAMB.scaffold8673size5943.g31680"/>
</dbReference>
<dbReference type="SUPFAM" id="SSF57903">
    <property type="entry name" value="FYVE/PHD zinc finger"/>
    <property type="match status" value="2"/>
</dbReference>
<keyword evidence="7" id="KW-0804">Transcription</keyword>
<keyword evidence="6" id="KW-0805">Transcription regulation</keyword>
<evidence type="ECO:0000256" key="4">
    <source>
        <dbReference type="ARBA" id="ARBA00022771"/>
    </source>
</evidence>
<name>A0A914XN00_9BILA</name>
<keyword evidence="2" id="KW-0479">Metal-binding</keyword>
<evidence type="ECO:0000256" key="1">
    <source>
        <dbReference type="ARBA" id="ARBA00004123"/>
    </source>
</evidence>
<dbReference type="InterPro" id="IPR013083">
    <property type="entry name" value="Znf_RING/FYVE/PHD"/>
</dbReference>
<proteinExistence type="predicted"/>
<evidence type="ECO:0000256" key="8">
    <source>
        <dbReference type="ARBA" id="ARBA00023242"/>
    </source>
</evidence>
<dbReference type="PROSITE" id="PS50016">
    <property type="entry name" value="ZF_PHD_2"/>
    <property type="match status" value="2"/>
</dbReference>
<reference evidence="13 14" key="1">
    <citation type="submission" date="2022-11" db="UniProtKB">
        <authorList>
            <consortium name="WormBaseParasite"/>
        </authorList>
    </citation>
    <scope>IDENTIFICATION</scope>
</reference>
<keyword evidence="12" id="KW-1185">Reference proteome</keyword>
<feature type="domain" description="SAM" evidence="11">
    <location>
        <begin position="283"/>
        <end position="338"/>
    </location>
</feature>
<keyword evidence="3" id="KW-0677">Repeat</keyword>
<evidence type="ECO:0000256" key="7">
    <source>
        <dbReference type="ARBA" id="ARBA00023163"/>
    </source>
</evidence>
<evidence type="ECO:0000256" key="3">
    <source>
        <dbReference type="ARBA" id="ARBA00022737"/>
    </source>
</evidence>
<dbReference type="PROSITE" id="PS50105">
    <property type="entry name" value="SAM_DOMAIN"/>
    <property type="match status" value="1"/>
</dbReference>
<dbReference type="Proteomes" id="UP000887566">
    <property type="component" value="Unplaced"/>
</dbReference>
<dbReference type="SMART" id="SM00454">
    <property type="entry name" value="SAM"/>
    <property type="match status" value="1"/>
</dbReference>
<evidence type="ECO:0000256" key="5">
    <source>
        <dbReference type="ARBA" id="ARBA00022833"/>
    </source>
</evidence>
<dbReference type="InterPro" id="IPR011011">
    <property type="entry name" value="Znf_FYVE_PHD"/>
</dbReference>
<protein>
    <submittedName>
        <fullName evidence="13 14">Uncharacterized protein</fullName>
    </submittedName>
</protein>
<dbReference type="Gene3D" id="1.10.150.50">
    <property type="entry name" value="Transcription Factor, Ets-1"/>
    <property type="match status" value="1"/>
</dbReference>
<feature type="domain" description="PHD-type" evidence="10">
    <location>
        <begin position="164"/>
        <end position="217"/>
    </location>
</feature>
<dbReference type="InterPro" id="IPR001660">
    <property type="entry name" value="SAM"/>
</dbReference>
<evidence type="ECO:0000313" key="12">
    <source>
        <dbReference type="Proteomes" id="UP000887566"/>
    </source>
</evidence>
<keyword evidence="5" id="KW-0862">Zinc</keyword>
<evidence type="ECO:0000259" key="11">
    <source>
        <dbReference type="PROSITE" id="PS50105"/>
    </source>
</evidence>
<evidence type="ECO:0000256" key="6">
    <source>
        <dbReference type="ARBA" id="ARBA00023015"/>
    </source>
</evidence>
<dbReference type="InterPro" id="IPR001965">
    <property type="entry name" value="Znf_PHD"/>
</dbReference>
<evidence type="ECO:0000256" key="9">
    <source>
        <dbReference type="PROSITE-ProRule" id="PRU00146"/>
    </source>
</evidence>
<dbReference type="GO" id="GO:0005634">
    <property type="term" value="C:nucleus"/>
    <property type="evidence" value="ECO:0007669"/>
    <property type="project" value="UniProtKB-SubCell"/>
</dbReference>
<dbReference type="PANTHER" id="PTHR45888">
    <property type="entry name" value="HL01030P-RELATED"/>
    <property type="match status" value="1"/>
</dbReference>
<dbReference type="WBParaSite" id="PSAMB.scaffold8695size5913.g31679.t1">
    <property type="protein sequence ID" value="PSAMB.scaffold8695size5913.g31679.t1"/>
    <property type="gene ID" value="PSAMB.scaffold8695size5913.g31679"/>
</dbReference>
<evidence type="ECO:0000313" key="14">
    <source>
        <dbReference type="WBParaSite" id="PSAMB.scaffold8695size5913.g31679.t1"/>
    </source>
</evidence>
<dbReference type="GO" id="GO:0008270">
    <property type="term" value="F:zinc ion binding"/>
    <property type="evidence" value="ECO:0007669"/>
    <property type="project" value="UniProtKB-KW"/>
</dbReference>
<dbReference type="InterPro" id="IPR013761">
    <property type="entry name" value="SAM/pointed_sf"/>
</dbReference>
<dbReference type="PANTHER" id="PTHR45888:SF4">
    <property type="entry name" value="PHD FINGER PROTEIN 10"/>
    <property type="match status" value="1"/>
</dbReference>
<keyword evidence="8" id="KW-0539">Nucleus</keyword>
<dbReference type="AlphaFoldDB" id="A0A914XN00"/>
<evidence type="ECO:0000259" key="10">
    <source>
        <dbReference type="PROSITE" id="PS50016"/>
    </source>
</evidence>
<organism evidence="12 13">
    <name type="scientific">Plectus sambesii</name>
    <dbReference type="NCBI Taxonomy" id="2011161"/>
    <lineage>
        <taxon>Eukaryota</taxon>
        <taxon>Metazoa</taxon>
        <taxon>Ecdysozoa</taxon>
        <taxon>Nematoda</taxon>
        <taxon>Chromadorea</taxon>
        <taxon>Plectida</taxon>
        <taxon>Plectina</taxon>
        <taxon>Plectoidea</taxon>
        <taxon>Plectidae</taxon>
        <taxon>Plectus</taxon>
    </lineage>
</organism>
<dbReference type="Pfam" id="PF00536">
    <property type="entry name" value="SAM_1"/>
    <property type="match status" value="1"/>
</dbReference>
<keyword evidence="4 9" id="KW-0863">Zinc-finger</keyword>
<dbReference type="InterPro" id="IPR019787">
    <property type="entry name" value="Znf_PHD-finger"/>
</dbReference>
<dbReference type="SUPFAM" id="SSF47769">
    <property type="entry name" value="SAM/Pointed domain"/>
    <property type="match status" value="1"/>
</dbReference>